<name>A0A099I8T0_CLOIN</name>
<evidence type="ECO:0000313" key="2">
    <source>
        <dbReference type="Proteomes" id="UP000030008"/>
    </source>
</evidence>
<proteinExistence type="predicted"/>
<evidence type="ECO:0000313" key="1">
    <source>
        <dbReference type="EMBL" id="KGJ54115.1"/>
    </source>
</evidence>
<dbReference type="Proteomes" id="UP000030008">
    <property type="component" value="Unassembled WGS sequence"/>
</dbReference>
<sequence>MAIRIIGEFTQFHADRFARALSSAMTEQFAPPGVEYTVTAKKREENAALPDAEQRGSLVVACDMKTPRCSGKGE</sequence>
<dbReference type="AlphaFoldDB" id="A0A099I8T0"/>
<organism evidence="1 2">
    <name type="scientific">Clostridium innocuum</name>
    <dbReference type="NCBI Taxonomy" id="1522"/>
    <lineage>
        <taxon>Bacteria</taxon>
        <taxon>Bacillati</taxon>
        <taxon>Bacillota</taxon>
        <taxon>Clostridia</taxon>
        <taxon>Eubacteriales</taxon>
        <taxon>Clostridiaceae</taxon>
        <taxon>Clostridium</taxon>
    </lineage>
</organism>
<reference evidence="1 2" key="1">
    <citation type="submission" date="2014-08" db="EMBL/GenBank/DDBJ databases">
        <title>Clostridium innocuum, an unnegligible vancomycin-resistant pathogen causing extra-intestinal infections.</title>
        <authorList>
            <person name="Feng Y."/>
            <person name="Chiu C.-H."/>
        </authorList>
    </citation>
    <scope>NUCLEOTIDE SEQUENCE [LARGE SCALE GENOMIC DNA]</scope>
    <source>
        <strain evidence="1 2">AN88</strain>
    </source>
</reference>
<comment type="caution">
    <text evidence="1">The sequence shown here is derived from an EMBL/GenBank/DDBJ whole genome shotgun (WGS) entry which is preliminary data.</text>
</comment>
<accession>A0A099I8T0</accession>
<dbReference type="EMBL" id="JQIF01000023">
    <property type="protein sequence ID" value="KGJ54115.1"/>
    <property type="molecule type" value="Genomic_DNA"/>
</dbReference>
<protein>
    <submittedName>
        <fullName evidence="1">Uncharacterized protein</fullName>
    </submittedName>
</protein>
<dbReference type="RefSeq" id="WP_044904640.1">
    <property type="nucleotide sequence ID" value="NZ_JAKNTM010000001.1"/>
</dbReference>
<gene>
    <name evidence="1" type="ORF">CIAN88_06115</name>
</gene>